<dbReference type="Gene3D" id="1.10.1380.10">
    <property type="entry name" value="Neutral endopeptidase , domain2"/>
    <property type="match status" value="1"/>
</dbReference>
<sequence length="464" mass="54484">MNVLTIILYTYAFFFVSQGGIVFKVDRDNPNGPIIIDFESESLNTTLETANLNDYVDPEVKPCDNFYLFSCEFYKGKLNNKSRTIKNLHNLLTKCYDQPEASIADCQSTILNFGNYATSSLFLNENKIKSEKNGDYNIIEDMIKRIKEEFRLLIDEKKDIFDEETRKHFLYKLDKMKFVKNYDEDYLFNVTLMEDCYDSVGINYNDTIENIFETIKHYKTLPDNDKDNLKPCKGKMFPDYEYLRNYVFSNAFYFFRKNIFSINSDYLNEPSFSRNFPMSLNYGNIGHTIAHEILHGFDSDSYNPEIRNNNKFNFTQMSIENFKEKSDCFVKQYGMQKESITNKSINGLLSLDENIADNGGLKIAHRAYMKYLQSIGGKDLLVSGFEDFTDEQLFFISFGRSECEYKSKNYLEKQINNSEHPPSEIRINVALSNYKPFYEVFECKINSKMNSEDKCELWKNQKQN</sequence>
<dbReference type="GO" id="GO:0016485">
    <property type="term" value="P:protein processing"/>
    <property type="evidence" value="ECO:0007669"/>
    <property type="project" value="TreeGrafter"/>
</dbReference>
<accession>A0A0N5C274</accession>
<name>A0A0N5C274_STREA</name>
<dbReference type="Proteomes" id="UP000046392">
    <property type="component" value="Unplaced"/>
</dbReference>
<feature type="chain" id="PRO_5005895269" evidence="1">
    <location>
        <begin position="20"/>
        <end position="464"/>
    </location>
</feature>
<dbReference type="InterPro" id="IPR000718">
    <property type="entry name" value="Peptidase_M13"/>
</dbReference>
<evidence type="ECO:0000256" key="1">
    <source>
        <dbReference type="SAM" id="SignalP"/>
    </source>
</evidence>
<proteinExistence type="predicted"/>
<dbReference type="GO" id="GO:0004222">
    <property type="term" value="F:metalloendopeptidase activity"/>
    <property type="evidence" value="ECO:0007669"/>
    <property type="project" value="InterPro"/>
</dbReference>
<evidence type="ECO:0000313" key="3">
    <source>
        <dbReference type="Proteomes" id="UP000046392"/>
    </source>
</evidence>
<dbReference type="GO" id="GO:0005886">
    <property type="term" value="C:plasma membrane"/>
    <property type="evidence" value="ECO:0007669"/>
    <property type="project" value="TreeGrafter"/>
</dbReference>
<feature type="signal peptide" evidence="1">
    <location>
        <begin position="1"/>
        <end position="19"/>
    </location>
</feature>
<evidence type="ECO:0000313" key="4">
    <source>
        <dbReference type="WBParaSite" id="SPAL_0001208700.1"/>
    </source>
</evidence>
<keyword evidence="3" id="KW-1185">Reference proteome</keyword>
<dbReference type="Pfam" id="PF01431">
    <property type="entry name" value="Peptidase_M13"/>
    <property type="match status" value="1"/>
</dbReference>
<dbReference type="SUPFAM" id="SSF55486">
    <property type="entry name" value="Metalloproteases ('zincins'), catalytic domain"/>
    <property type="match status" value="1"/>
</dbReference>
<dbReference type="Gene3D" id="3.40.390.10">
    <property type="entry name" value="Collagenase (Catalytic Domain)"/>
    <property type="match status" value="1"/>
</dbReference>
<dbReference type="InterPro" id="IPR018497">
    <property type="entry name" value="Peptidase_M13_C"/>
</dbReference>
<feature type="domain" description="Peptidase M13 C-terminal" evidence="2">
    <location>
        <begin position="250"/>
        <end position="457"/>
    </location>
</feature>
<dbReference type="InterPro" id="IPR024079">
    <property type="entry name" value="MetalloPept_cat_dom_sf"/>
</dbReference>
<evidence type="ECO:0000259" key="2">
    <source>
        <dbReference type="Pfam" id="PF01431"/>
    </source>
</evidence>
<dbReference type="CDD" id="cd08662">
    <property type="entry name" value="M13"/>
    <property type="match status" value="1"/>
</dbReference>
<keyword evidence="1" id="KW-0732">Signal</keyword>
<dbReference type="InterPro" id="IPR042089">
    <property type="entry name" value="Peptidase_M13_dom_2"/>
</dbReference>
<reference evidence="4" key="1">
    <citation type="submission" date="2017-02" db="UniProtKB">
        <authorList>
            <consortium name="WormBaseParasite"/>
        </authorList>
    </citation>
    <scope>IDENTIFICATION</scope>
</reference>
<dbReference type="AlphaFoldDB" id="A0A0N5C274"/>
<dbReference type="PRINTS" id="PR00786">
    <property type="entry name" value="NEPRILYSIN"/>
</dbReference>
<dbReference type="PROSITE" id="PS51885">
    <property type="entry name" value="NEPRILYSIN"/>
    <property type="match status" value="1"/>
</dbReference>
<dbReference type="PANTHER" id="PTHR11733">
    <property type="entry name" value="ZINC METALLOPROTEASE FAMILY M13 NEPRILYSIN-RELATED"/>
    <property type="match status" value="1"/>
</dbReference>
<dbReference type="WBParaSite" id="SPAL_0001208700.1">
    <property type="protein sequence ID" value="SPAL_0001208700.1"/>
    <property type="gene ID" value="SPAL_0001208700"/>
</dbReference>
<dbReference type="PANTHER" id="PTHR11733:SF164">
    <property type="entry name" value="NEPRILYSIN"/>
    <property type="match status" value="1"/>
</dbReference>
<protein>
    <submittedName>
        <fullName evidence="4">Peptidase_M13 domain-containing protein</fullName>
    </submittedName>
</protein>
<organism evidence="3 4">
    <name type="scientific">Strongyloides papillosus</name>
    <name type="common">Intestinal threadworm</name>
    <dbReference type="NCBI Taxonomy" id="174720"/>
    <lineage>
        <taxon>Eukaryota</taxon>
        <taxon>Metazoa</taxon>
        <taxon>Ecdysozoa</taxon>
        <taxon>Nematoda</taxon>
        <taxon>Chromadorea</taxon>
        <taxon>Rhabditida</taxon>
        <taxon>Tylenchina</taxon>
        <taxon>Panagrolaimomorpha</taxon>
        <taxon>Strongyloidoidea</taxon>
        <taxon>Strongyloididae</taxon>
        <taxon>Strongyloides</taxon>
    </lineage>
</organism>